<dbReference type="GO" id="GO:0030288">
    <property type="term" value="C:outer membrane-bounded periplasmic space"/>
    <property type="evidence" value="ECO:0007669"/>
    <property type="project" value="TreeGrafter"/>
</dbReference>
<dbReference type="Proteomes" id="UP000248783">
    <property type="component" value="Unassembled WGS sequence"/>
</dbReference>
<dbReference type="RefSeq" id="WP_111250005.1">
    <property type="nucleotide sequence ID" value="NZ_QKWH01000002.1"/>
</dbReference>
<evidence type="ECO:0000256" key="3">
    <source>
        <dbReference type="SAM" id="SignalP"/>
    </source>
</evidence>
<dbReference type="InterPro" id="IPR025997">
    <property type="entry name" value="SBP_2_dom"/>
</dbReference>
<keyword evidence="2 3" id="KW-0732">Signal</keyword>
<keyword evidence="6" id="KW-1185">Reference proteome</keyword>
<evidence type="ECO:0000259" key="4">
    <source>
        <dbReference type="Pfam" id="PF13407"/>
    </source>
</evidence>
<dbReference type="InterPro" id="IPR028082">
    <property type="entry name" value="Peripla_BP_I"/>
</dbReference>
<evidence type="ECO:0000313" key="6">
    <source>
        <dbReference type="Proteomes" id="UP000248783"/>
    </source>
</evidence>
<dbReference type="PANTHER" id="PTHR30036">
    <property type="entry name" value="D-XYLOSE-BINDING PERIPLASMIC PROTEIN"/>
    <property type="match status" value="1"/>
</dbReference>
<evidence type="ECO:0000313" key="5">
    <source>
        <dbReference type="EMBL" id="PZR54148.1"/>
    </source>
</evidence>
<sequence length="367" mass="37831">MRIRIVAAALAAGALSLTAGCSGPGSPGESGGSGGSGETPLVGVAMPTTTSDRWIDDAENLRNQFESLGFDVSVEFAEDDPATQVEQLAAMVEAGADALVVGSVDGKALTGVLADAHAAGIPVVSYDRLIRDSKDIDYYASFDNARVGVLQGTALLTGLGILDASGAPTGVTGPFNVELFAGSPDDNNATVFYDGAMSVLRPYLDAGVLVVPSGQTDFESIATQAWSADEAAARMATLVPAYGEGRTLDGVLSPYDGISRAVLTAAASIGQQPVVTGQDAEIDSVKLIAQGTQYATVYKDTRQLAEVTVQMVQALLAGSEPEVNDTTSYDNGAKVVPSYLLAPQAVTQANYTKVLVDSGYYTAEEIR</sequence>
<dbReference type="Pfam" id="PF13407">
    <property type="entry name" value="Peripla_BP_4"/>
    <property type="match status" value="1"/>
</dbReference>
<reference evidence="5 6" key="1">
    <citation type="submission" date="2018-06" db="EMBL/GenBank/DDBJ databases">
        <title>Whole genome sequencing of a novel hydrocarbon degrading bacterial strain, PW21 isolated from oil contaminated produced water sample.</title>
        <authorList>
            <person name="Nagkirti P."/>
            <person name="Shaikh A."/>
            <person name="Gowdaman V."/>
            <person name="Engineer A.E."/>
            <person name="Dagar S."/>
            <person name="Dhakephalkar P.K."/>
        </authorList>
    </citation>
    <scope>NUCLEOTIDE SEQUENCE [LARGE SCALE GENOMIC DNA]</scope>
    <source>
        <strain evidence="5 6">PW21</strain>
    </source>
</reference>
<comment type="caution">
    <text evidence="5">The sequence shown here is derived from an EMBL/GenBank/DDBJ whole genome shotgun (WGS) entry which is preliminary data.</text>
</comment>
<dbReference type="GO" id="GO:0030246">
    <property type="term" value="F:carbohydrate binding"/>
    <property type="evidence" value="ECO:0007669"/>
    <property type="project" value="TreeGrafter"/>
</dbReference>
<dbReference type="PROSITE" id="PS51257">
    <property type="entry name" value="PROKAR_LIPOPROTEIN"/>
    <property type="match status" value="1"/>
</dbReference>
<dbReference type="InterPro" id="IPR050555">
    <property type="entry name" value="Bact_Solute-Bind_Prot2"/>
</dbReference>
<feature type="signal peptide" evidence="3">
    <location>
        <begin position="1"/>
        <end position="19"/>
    </location>
</feature>
<dbReference type="Gene3D" id="3.40.50.2300">
    <property type="match status" value="2"/>
</dbReference>
<organism evidence="5 6">
    <name type="scientific">Xylanimonas oleitrophica</name>
    <dbReference type="NCBI Taxonomy" id="2607479"/>
    <lineage>
        <taxon>Bacteria</taxon>
        <taxon>Bacillati</taxon>
        <taxon>Actinomycetota</taxon>
        <taxon>Actinomycetes</taxon>
        <taxon>Micrococcales</taxon>
        <taxon>Promicromonosporaceae</taxon>
        <taxon>Xylanimonas</taxon>
    </lineage>
</organism>
<dbReference type="SUPFAM" id="SSF53822">
    <property type="entry name" value="Periplasmic binding protein-like I"/>
    <property type="match status" value="1"/>
</dbReference>
<dbReference type="CDD" id="cd19994">
    <property type="entry name" value="PBP1_ChvE"/>
    <property type="match status" value="1"/>
</dbReference>
<evidence type="ECO:0000256" key="2">
    <source>
        <dbReference type="ARBA" id="ARBA00022729"/>
    </source>
</evidence>
<dbReference type="EMBL" id="QKWH01000002">
    <property type="protein sequence ID" value="PZR54148.1"/>
    <property type="molecule type" value="Genomic_DNA"/>
</dbReference>
<dbReference type="PANTHER" id="PTHR30036:SF1">
    <property type="entry name" value="D-XYLOSE-BINDING PERIPLASMIC PROTEIN"/>
    <property type="match status" value="1"/>
</dbReference>
<dbReference type="AlphaFoldDB" id="A0A2W5XUW4"/>
<protein>
    <submittedName>
        <fullName evidence="5">Sugar ABC transporter substrate-binding protein</fullName>
    </submittedName>
</protein>
<gene>
    <name evidence="5" type="ORF">DNL40_04220</name>
</gene>
<comment type="subcellular location">
    <subcellularLocation>
        <location evidence="1">Cell envelope</location>
    </subcellularLocation>
</comment>
<evidence type="ECO:0000256" key="1">
    <source>
        <dbReference type="ARBA" id="ARBA00004196"/>
    </source>
</evidence>
<name>A0A2W5XUW4_9MICO</name>
<proteinExistence type="predicted"/>
<feature type="chain" id="PRO_5038706034" evidence="3">
    <location>
        <begin position="20"/>
        <end position="367"/>
    </location>
</feature>
<accession>A0A2W5XUW4</accession>
<feature type="domain" description="Periplasmic binding protein" evidence="4">
    <location>
        <begin position="42"/>
        <end position="319"/>
    </location>
</feature>